<accession>A0AC61RKN8</accession>
<evidence type="ECO:0000313" key="2">
    <source>
        <dbReference type="Proteomes" id="UP000306319"/>
    </source>
</evidence>
<gene>
    <name evidence="1" type="ORF">E5331_07405</name>
</gene>
<name>A0AC61RKN8_9BACT</name>
<comment type="caution">
    <text evidence="1">The sequence shown here is derived from an EMBL/GenBank/DDBJ whole genome shotgun (WGS) entry which is preliminary data.</text>
</comment>
<sequence length="311" mass="34437">MTRQRYDTLMSDVRDYTMIVVGQILYAIGFCVFILPHQIVIGGMTGVGTLVYFATGGLIPVAVTMYGCNIALLIAGFRMLGKTFLIRTIFGATGMSIFIGLIENYFMNHPALLQQTEMSIILGGILCGLGIGTIYVHNGTSGGSDIIAAMVTKKSNVSVGRILMMVDMTIVALTFFLPFNGTLEERVQESLPRIIYGWITIFVYSYITDTLLNTNRQSTQFVIFSNKWKEIADSINTDAHRGVTVLDGTGWYTKNNVKILLVWCRKIESVTIFRIIKNIDNNAFIAQSNANGVYGKGFDTMKVKAIKKHNA</sequence>
<evidence type="ECO:0000313" key="1">
    <source>
        <dbReference type="EMBL" id="TGY79198.1"/>
    </source>
</evidence>
<keyword evidence="2" id="KW-1185">Reference proteome</keyword>
<dbReference type="EMBL" id="SRYB01000008">
    <property type="protein sequence ID" value="TGY79198.1"/>
    <property type="molecule type" value="Genomic_DNA"/>
</dbReference>
<dbReference type="Proteomes" id="UP000306319">
    <property type="component" value="Unassembled WGS sequence"/>
</dbReference>
<organism evidence="1 2">
    <name type="scientific">Lepagella muris</name>
    <dbReference type="NCBI Taxonomy" id="3032870"/>
    <lineage>
        <taxon>Bacteria</taxon>
        <taxon>Pseudomonadati</taxon>
        <taxon>Bacteroidota</taxon>
        <taxon>Bacteroidia</taxon>
        <taxon>Bacteroidales</taxon>
        <taxon>Muribaculaceae</taxon>
        <taxon>Lepagella</taxon>
    </lineage>
</organism>
<proteinExistence type="predicted"/>
<reference evidence="1" key="1">
    <citation type="submission" date="2019-04" db="EMBL/GenBank/DDBJ databases">
        <title>Microbes associate with the intestines of laboratory mice.</title>
        <authorList>
            <person name="Navarre W."/>
            <person name="Wong E."/>
            <person name="Huang K."/>
            <person name="Tropini C."/>
            <person name="Ng K."/>
            <person name="Yu B."/>
        </authorList>
    </citation>
    <scope>NUCLEOTIDE SEQUENCE</scope>
    <source>
        <strain evidence="1">NM04_E33</strain>
    </source>
</reference>
<protein>
    <submittedName>
        <fullName evidence="1">YitT family protein</fullName>
    </submittedName>
</protein>